<dbReference type="Pfam" id="PF05130">
    <property type="entry name" value="FlgN"/>
    <property type="match status" value="1"/>
</dbReference>
<dbReference type="Gene3D" id="1.20.58.300">
    <property type="entry name" value="FlgN-like"/>
    <property type="match status" value="1"/>
</dbReference>
<keyword evidence="4" id="KW-0282">Flagellum</keyword>
<evidence type="ECO:0000256" key="3">
    <source>
        <dbReference type="ARBA" id="ARBA00022795"/>
    </source>
</evidence>
<evidence type="ECO:0000313" key="4">
    <source>
        <dbReference type="EMBL" id="MEI2683857.1"/>
    </source>
</evidence>
<dbReference type="SUPFAM" id="SSF140566">
    <property type="entry name" value="FlgN-like"/>
    <property type="match status" value="1"/>
</dbReference>
<proteinExistence type="inferred from homology"/>
<comment type="function">
    <text evidence="1">Required for the efficient initiation of filament assembly.</text>
</comment>
<keyword evidence="4" id="KW-0969">Cilium</keyword>
<dbReference type="EMBL" id="JBANEI010000017">
    <property type="protein sequence ID" value="MEI2683857.1"/>
    <property type="molecule type" value="Genomic_DNA"/>
</dbReference>
<dbReference type="InterPro" id="IPR036679">
    <property type="entry name" value="FlgN-like_sf"/>
</dbReference>
<reference evidence="4 5" key="1">
    <citation type="submission" date="2024-02" db="EMBL/GenBank/DDBJ databases">
        <title>First report Erwinia aphidicola in onion in Chile.</title>
        <authorList>
            <person name="Valenzuela M."/>
            <person name="Pena M."/>
            <person name="Dutta B."/>
        </authorList>
    </citation>
    <scope>NUCLEOTIDE SEQUENCE [LARGE SCALE GENOMIC DNA]</scope>
    <source>
        <strain evidence="4 5">QCJ3A</strain>
    </source>
</reference>
<comment type="caution">
    <text evidence="4">The sequence shown here is derived from an EMBL/GenBank/DDBJ whole genome shotgun (WGS) entry which is preliminary data.</text>
</comment>
<sequence>MDKLHSILSQMKTSLSELEAIMIEEVNQLNRPQINPVSLQVLTDNKSQLLSTIQYYDELRRQEEAERRMAAPYRQQGKLFSCWQQVTGQIQATKDLNGKVEELLNIHMKKNQQLKKVVDGVNGNNIYGSAGEAHRAPTARAYNISV</sequence>
<dbReference type="GeneID" id="89472214"/>
<name>A0ABU8DLC1_ERWAP</name>
<keyword evidence="3" id="KW-1005">Bacterial flagellum biogenesis</keyword>
<evidence type="ECO:0000256" key="1">
    <source>
        <dbReference type="ARBA" id="ARBA00002397"/>
    </source>
</evidence>
<dbReference type="InterPro" id="IPR007809">
    <property type="entry name" value="FlgN-like"/>
</dbReference>
<evidence type="ECO:0000256" key="2">
    <source>
        <dbReference type="ARBA" id="ARBA00007703"/>
    </source>
</evidence>
<dbReference type="RefSeq" id="WP_099754313.1">
    <property type="nucleotide sequence ID" value="NZ_CAKKMT010000004.1"/>
</dbReference>
<dbReference type="Proteomes" id="UP001306592">
    <property type="component" value="Unassembled WGS sequence"/>
</dbReference>
<organism evidence="4 5">
    <name type="scientific">Erwinia aphidicola</name>
    <dbReference type="NCBI Taxonomy" id="68334"/>
    <lineage>
        <taxon>Bacteria</taxon>
        <taxon>Pseudomonadati</taxon>
        <taxon>Pseudomonadota</taxon>
        <taxon>Gammaproteobacteria</taxon>
        <taxon>Enterobacterales</taxon>
        <taxon>Erwiniaceae</taxon>
        <taxon>Erwinia</taxon>
    </lineage>
</organism>
<accession>A0ABU8DLC1</accession>
<protein>
    <submittedName>
        <fullName evidence="4">Flagellar export chaperone FlgN</fullName>
    </submittedName>
</protein>
<comment type="similarity">
    <text evidence="2">Belongs to the FlgN family.</text>
</comment>
<keyword evidence="4" id="KW-0966">Cell projection</keyword>
<keyword evidence="5" id="KW-1185">Reference proteome</keyword>
<evidence type="ECO:0000313" key="5">
    <source>
        <dbReference type="Proteomes" id="UP001306592"/>
    </source>
</evidence>
<gene>
    <name evidence="4" type="primary">flgN</name>
    <name evidence="4" type="ORF">V8N49_19610</name>
</gene>